<dbReference type="AlphaFoldDB" id="A0AAE3QZS1"/>
<evidence type="ECO:0000256" key="1">
    <source>
        <dbReference type="SAM" id="MobiDB-lite"/>
    </source>
</evidence>
<keyword evidence="3" id="KW-1185">Reference proteome</keyword>
<reference evidence="2" key="1">
    <citation type="submission" date="2023-05" db="EMBL/GenBank/DDBJ databases">
        <authorList>
            <person name="Zhang X."/>
        </authorList>
    </citation>
    <scope>NUCLEOTIDE SEQUENCE</scope>
    <source>
        <strain evidence="2">BD1B2-1</strain>
    </source>
</reference>
<feature type="region of interest" description="Disordered" evidence="1">
    <location>
        <begin position="105"/>
        <end position="127"/>
    </location>
</feature>
<organism evidence="2 3">
    <name type="scientific">Xanthocytophaga agilis</name>
    <dbReference type="NCBI Taxonomy" id="3048010"/>
    <lineage>
        <taxon>Bacteria</taxon>
        <taxon>Pseudomonadati</taxon>
        <taxon>Bacteroidota</taxon>
        <taxon>Cytophagia</taxon>
        <taxon>Cytophagales</taxon>
        <taxon>Rhodocytophagaceae</taxon>
        <taxon>Xanthocytophaga</taxon>
    </lineage>
</organism>
<name>A0AAE3QZS1_9BACT</name>
<gene>
    <name evidence="2" type="ORF">QNI22_07560</name>
</gene>
<dbReference type="EMBL" id="JASJOU010000002">
    <property type="protein sequence ID" value="MDJ1500495.1"/>
    <property type="molecule type" value="Genomic_DNA"/>
</dbReference>
<evidence type="ECO:0000313" key="2">
    <source>
        <dbReference type="EMBL" id="MDJ1500495.1"/>
    </source>
</evidence>
<evidence type="ECO:0000313" key="3">
    <source>
        <dbReference type="Proteomes" id="UP001232063"/>
    </source>
</evidence>
<dbReference type="RefSeq" id="WP_314510026.1">
    <property type="nucleotide sequence ID" value="NZ_JASJOU010000002.1"/>
</dbReference>
<protein>
    <submittedName>
        <fullName evidence="2">Uncharacterized protein</fullName>
    </submittedName>
</protein>
<comment type="caution">
    <text evidence="2">The sequence shown here is derived from an EMBL/GenBank/DDBJ whole genome shotgun (WGS) entry which is preliminary data.</text>
</comment>
<proteinExistence type="predicted"/>
<dbReference type="Proteomes" id="UP001232063">
    <property type="component" value="Unassembled WGS sequence"/>
</dbReference>
<accession>A0AAE3QZS1</accession>
<sequence length="127" mass="14341">MQEQEKIETWGVLELMGHGKIAGMISTMVIGGATLIKVDVPETETIPAFTRMFNPSAMYALNPTTEVYARRVAESLKSTPIIPYDVEQQVRRTVQFELNKQNQLAATTVPAKPDPDDKEDWLNDRNY</sequence>